<dbReference type="GO" id="GO:0000956">
    <property type="term" value="P:nuclear-transcribed mRNA catabolic process"/>
    <property type="evidence" value="ECO:0007669"/>
    <property type="project" value="TreeGrafter"/>
</dbReference>
<accession>A0A9N9BXE9</accession>
<dbReference type="InterPro" id="IPR043164">
    <property type="entry name" value="Ribosomal_uL10-like_insert_sf"/>
</dbReference>
<evidence type="ECO:0000313" key="2">
    <source>
        <dbReference type="EMBL" id="CAG8580083.1"/>
    </source>
</evidence>
<dbReference type="OrthoDB" id="10262308at2759"/>
<dbReference type="GO" id="GO:0005730">
    <property type="term" value="C:nucleolus"/>
    <property type="evidence" value="ECO:0007669"/>
    <property type="project" value="TreeGrafter"/>
</dbReference>
<gene>
    <name evidence="2" type="ORF">CPELLU_LOCUS6047</name>
</gene>
<sequence>MALGNDNPNEIEENLRELFREIRGECGFFLTSKPLEEVREYVENFAVKDYARFRSIATETITIPAGIVSHHHHGRPVKKSANHLFFKKMGAPTAVENDTVCLLKDYTICKVGEPLNEHQAHLLKYLGYKTVTCKLLITHYYDKTKKATLRF</sequence>
<evidence type="ECO:0000313" key="3">
    <source>
        <dbReference type="Proteomes" id="UP000789759"/>
    </source>
</evidence>
<dbReference type="InterPro" id="IPR040637">
    <property type="entry name" value="Ribosomal_uL10-like_insert"/>
</dbReference>
<dbReference type="GO" id="GO:0030687">
    <property type="term" value="C:preribosome, large subunit precursor"/>
    <property type="evidence" value="ECO:0007669"/>
    <property type="project" value="TreeGrafter"/>
</dbReference>
<dbReference type="InterPro" id="IPR051742">
    <property type="entry name" value="Ribosome_Assembly_uL10"/>
</dbReference>
<dbReference type="GO" id="GO:0006364">
    <property type="term" value="P:rRNA processing"/>
    <property type="evidence" value="ECO:0007669"/>
    <property type="project" value="TreeGrafter"/>
</dbReference>
<dbReference type="PANTHER" id="PTHR45841">
    <property type="entry name" value="MRNA TURNOVER PROTEIN 4 MRTO4"/>
    <property type="match status" value="1"/>
</dbReference>
<keyword evidence="3" id="KW-1185">Reference proteome</keyword>
<dbReference type="Pfam" id="PF17777">
    <property type="entry name" value="RL10P_insert"/>
    <property type="match status" value="1"/>
</dbReference>
<feature type="domain" description="Large ribosomal subunit protein uL10-like insertion" evidence="1">
    <location>
        <begin position="52"/>
        <end position="127"/>
    </location>
</feature>
<evidence type="ECO:0000259" key="1">
    <source>
        <dbReference type="Pfam" id="PF17777"/>
    </source>
</evidence>
<name>A0A9N9BXE9_9GLOM</name>
<dbReference type="EMBL" id="CAJVQA010003655">
    <property type="protein sequence ID" value="CAG8580083.1"/>
    <property type="molecule type" value="Genomic_DNA"/>
</dbReference>
<dbReference type="GO" id="GO:0003723">
    <property type="term" value="F:RNA binding"/>
    <property type="evidence" value="ECO:0007669"/>
    <property type="project" value="TreeGrafter"/>
</dbReference>
<comment type="caution">
    <text evidence="2">The sequence shown here is derived from an EMBL/GenBank/DDBJ whole genome shotgun (WGS) entry which is preliminary data.</text>
</comment>
<protein>
    <submittedName>
        <fullName evidence="2">25034_t:CDS:1</fullName>
    </submittedName>
</protein>
<reference evidence="2" key="1">
    <citation type="submission" date="2021-06" db="EMBL/GenBank/DDBJ databases">
        <authorList>
            <person name="Kallberg Y."/>
            <person name="Tangrot J."/>
            <person name="Rosling A."/>
        </authorList>
    </citation>
    <scope>NUCLEOTIDE SEQUENCE</scope>
    <source>
        <strain evidence="2">FL966</strain>
    </source>
</reference>
<dbReference type="PANTHER" id="PTHR45841:SF1">
    <property type="entry name" value="MRNA TURNOVER PROTEIN 4 HOMOLOG"/>
    <property type="match status" value="1"/>
</dbReference>
<organism evidence="2 3">
    <name type="scientific">Cetraspora pellucida</name>
    <dbReference type="NCBI Taxonomy" id="1433469"/>
    <lineage>
        <taxon>Eukaryota</taxon>
        <taxon>Fungi</taxon>
        <taxon>Fungi incertae sedis</taxon>
        <taxon>Mucoromycota</taxon>
        <taxon>Glomeromycotina</taxon>
        <taxon>Glomeromycetes</taxon>
        <taxon>Diversisporales</taxon>
        <taxon>Gigasporaceae</taxon>
        <taxon>Cetraspora</taxon>
    </lineage>
</organism>
<dbReference type="Gene3D" id="3.90.105.20">
    <property type="match status" value="1"/>
</dbReference>
<dbReference type="GO" id="GO:0042273">
    <property type="term" value="P:ribosomal large subunit biogenesis"/>
    <property type="evidence" value="ECO:0007669"/>
    <property type="project" value="TreeGrafter"/>
</dbReference>
<dbReference type="AlphaFoldDB" id="A0A9N9BXE9"/>
<proteinExistence type="predicted"/>
<dbReference type="Proteomes" id="UP000789759">
    <property type="component" value="Unassembled WGS sequence"/>
</dbReference>